<keyword evidence="2" id="KW-0378">Hydrolase</keyword>
<dbReference type="InterPro" id="IPR005135">
    <property type="entry name" value="Endo/exonuclease/phosphatase"/>
</dbReference>
<keyword evidence="2" id="KW-0255">Endonuclease</keyword>
<dbReference type="PANTHER" id="PTHR12121:SF36">
    <property type="entry name" value="ENDONUCLEASE_EXONUCLEASE_PHOSPHATASE DOMAIN-CONTAINING PROTEIN"/>
    <property type="match status" value="1"/>
</dbReference>
<dbReference type="Proteomes" id="UP001207337">
    <property type="component" value="Unassembled WGS sequence"/>
</dbReference>
<dbReference type="InterPro" id="IPR036691">
    <property type="entry name" value="Endo/exonu/phosph_ase_sf"/>
</dbReference>
<evidence type="ECO:0000313" key="2">
    <source>
        <dbReference type="EMBL" id="MCW9712220.1"/>
    </source>
</evidence>
<dbReference type="Gene3D" id="3.60.10.10">
    <property type="entry name" value="Endonuclease/exonuclease/phosphatase"/>
    <property type="match status" value="1"/>
</dbReference>
<evidence type="ECO:0000259" key="1">
    <source>
        <dbReference type="Pfam" id="PF03372"/>
    </source>
</evidence>
<gene>
    <name evidence="2" type="ORF">LQ318_04800</name>
</gene>
<keyword evidence="3" id="KW-1185">Reference proteome</keyword>
<accession>A0ABT3PWJ0</accession>
<dbReference type="InterPro" id="IPR050410">
    <property type="entry name" value="CCR4/nocturin_mRNA_transcr"/>
</dbReference>
<dbReference type="SUPFAM" id="SSF56219">
    <property type="entry name" value="DNase I-like"/>
    <property type="match status" value="1"/>
</dbReference>
<dbReference type="PANTHER" id="PTHR12121">
    <property type="entry name" value="CARBON CATABOLITE REPRESSOR PROTEIN 4"/>
    <property type="match status" value="1"/>
</dbReference>
<dbReference type="GO" id="GO:0004519">
    <property type="term" value="F:endonuclease activity"/>
    <property type="evidence" value="ECO:0007669"/>
    <property type="project" value="UniProtKB-KW"/>
</dbReference>
<sequence>MSYNIRYDNPDDAPNHWDNRKGRVANVIKFYDPAFVGTQEGLIHQLTYLDQELSNYEWIGQGRKDGKHGGEFSAIFYDTRKVKLVKESDSTVWLSETPQKPSKSWDAALPRILTWGLFEVKSTGEQVYVFNTHFDHVGEVARLESSKLILKVIREVAGKKPAVLTGDFNVMPDSEPYATLTSGTPELNDAYEISVLSHVGPSFTFEGFKVNGGSDGRRIDYIFANNEIRVNKHAILTSFQEGFYPSDHLPVYAEIEIK</sequence>
<dbReference type="Pfam" id="PF03372">
    <property type="entry name" value="Exo_endo_phos"/>
    <property type="match status" value="1"/>
</dbReference>
<dbReference type="RefSeq" id="WP_265788003.1">
    <property type="nucleotide sequence ID" value="NZ_BAABRS010000001.1"/>
</dbReference>
<dbReference type="EMBL" id="JAJNDC010000001">
    <property type="protein sequence ID" value="MCW9712220.1"/>
    <property type="molecule type" value="Genomic_DNA"/>
</dbReference>
<keyword evidence="2" id="KW-0540">Nuclease</keyword>
<proteinExistence type="predicted"/>
<reference evidence="2 3" key="1">
    <citation type="submission" date="2021-11" db="EMBL/GenBank/DDBJ databases">
        <title>Aliifidinibius sp. nov., a new bacterium isolated from saline soil.</title>
        <authorList>
            <person name="Galisteo C."/>
            <person name="De La Haba R."/>
            <person name="Sanchez-Porro C."/>
            <person name="Ventosa A."/>
        </authorList>
    </citation>
    <scope>NUCLEOTIDE SEQUENCE [LARGE SCALE GENOMIC DNA]</scope>
    <source>
        <strain evidence="2 3">KACC 190600</strain>
    </source>
</reference>
<dbReference type="CDD" id="cd09083">
    <property type="entry name" value="EEP-1"/>
    <property type="match status" value="1"/>
</dbReference>
<feature type="domain" description="Endonuclease/exonuclease/phosphatase" evidence="1">
    <location>
        <begin position="1"/>
        <end position="248"/>
    </location>
</feature>
<organism evidence="2 3">
    <name type="scientific">Fodinibius salicampi</name>
    <dbReference type="NCBI Taxonomy" id="1920655"/>
    <lineage>
        <taxon>Bacteria</taxon>
        <taxon>Pseudomonadati</taxon>
        <taxon>Balneolota</taxon>
        <taxon>Balneolia</taxon>
        <taxon>Balneolales</taxon>
        <taxon>Balneolaceae</taxon>
        <taxon>Fodinibius</taxon>
    </lineage>
</organism>
<comment type="caution">
    <text evidence="2">The sequence shown here is derived from an EMBL/GenBank/DDBJ whole genome shotgun (WGS) entry which is preliminary data.</text>
</comment>
<evidence type="ECO:0000313" key="3">
    <source>
        <dbReference type="Proteomes" id="UP001207337"/>
    </source>
</evidence>
<protein>
    <submittedName>
        <fullName evidence="2">Endonuclease/exonuclease/phosphatase family protein</fullName>
    </submittedName>
</protein>
<name>A0ABT3PWJ0_9BACT</name>